<dbReference type="EMBL" id="AWTV01000010">
    <property type="protein sequence ID" value="KIH87187.1"/>
    <property type="molecule type" value="Genomic_DNA"/>
</dbReference>
<keyword evidence="1" id="KW-1133">Transmembrane helix</keyword>
<keyword evidence="1" id="KW-0472">Membrane</keyword>
<keyword evidence="3" id="KW-1185">Reference proteome</keyword>
<evidence type="ECO:0000313" key="2">
    <source>
        <dbReference type="EMBL" id="KIH87187.1"/>
    </source>
</evidence>
<dbReference type="GeneID" id="63678615"/>
<evidence type="ECO:0000256" key="1">
    <source>
        <dbReference type="SAM" id="Phobius"/>
    </source>
</evidence>
<dbReference type="OrthoDB" id="3061561at2759"/>
<evidence type="ECO:0000313" key="3">
    <source>
        <dbReference type="Proteomes" id="UP000031575"/>
    </source>
</evidence>
<dbReference type="HOGENOM" id="CLU_2110552_0_0_1"/>
<feature type="transmembrane region" description="Helical" evidence="1">
    <location>
        <begin position="32"/>
        <end position="56"/>
    </location>
</feature>
<reference evidence="2 3" key="1">
    <citation type="journal article" date="2014" name="BMC Genomics">
        <title>Comparative genomics of the major fungal agents of human and animal Sporotrichosis: Sporothrix schenckii and Sporothrix brasiliensis.</title>
        <authorList>
            <person name="Teixeira M.M."/>
            <person name="de Almeida L.G."/>
            <person name="Kubitschek-Barreira P."/>
            <person name="Alves F.L."/>
            <person name="Kioshima E.S."/>
            <person name="Abadio A.K."/>
            <person name="Fernandes L."/>
            <person name="Derengowski L.S."/>
            <person name="Ferreira K.S."/>
            <person name="Souza R.C."/>
            <person name="Ruiz J.C."/>
            <person name="de Andrade N.C."/>
            <person name="Paes H.C."/>
            <person name="Nicola A.M."/>
            <person name="Albuquerque P."/>
            <person name="Gerber A.L."/>
            <person name="Martins V.P."/>
            <person name="Peconick L.D."/>
            <person name="Neto A.V."/>
            <person name="Chaucanez C.B."/>
            <person name="Silva P.A."/>
            <person name="Cunha O.L."/>
            <person name="de Oliveira F.F."/>
            <person name="dos Santos T.C."/>
            <person name="Barros A.L."/>
            <person name="Soares M.A."/>
            <person name="de Oliveira L.M."/>
            <person name="Marini M.M."/>
            <person name="Villalobos-Duno H."/>
            <person name="Cunha M.M."/>
            <person name="de Hoog S."/>
            <person name="da Silveira J.F."/>
            <person name="Henrissat B."/>
            <person name="Nino-Vega G.A."/>
            <person name="Cisalpino P.S."/>
            <person name="Mora-Montes H.M."/>
            <person name="Almeida S.R."/>
            <person name="Stajich J.E."/>
            <person name="Lopes-Bezerra L.M."/>
            <person name="Vasconcelos A.T."/>
            <person name="Felipe M.S."/>
        </authorList>
    </citation>
    <scope>NUCLEOTIDE SEQUENCE [LARGE SCALE GENOMIC DNA]</scope>
    <source>
        <strain evidence="2 3">5110</strain>
    </source>
</reference>
<dbReference type="AlphaFoldDB" id="A0A0C2IQ64"/>
<accession>A0A0C2IQ64</accession>
<dbReference type="PANTHER" id="PTHR35043">
    <property type="entry name" value="TRANSCRIPTION FACTOR DOMAIN-CONTAINING PROTEIN"/>
    <property type="match status" value="1"/>
</dbReference>
<organism evidence="2 3">
    <name type="scientific">Sporothrix brasiliensis 5110</name>
    <dbReference type="NCBI Taxonomy" id="1398154"/>
    <lineage>
        <taxon>Eukaryota</taxon>
        <taxon>Fungi</taxon>
        <taxon>Dikarya</taxon>
        <taxon>Ascomycota</taxon>
        <taxon>Pezizomycotina</taxon>
        <taxon>Sordariomycetes</taxon>
        <taxon>Sordariomycetidae</taxon>
        <taxon>Ophiostomatales</taxon>
        <taxon>Ophiostomataceae</taxon>
        <taxon>Sporothrix</taxon>
    </lineage>
</organism>
<name>A0A0C2IQ64_9PEZI</name>
<dbReference type="PANTHER" id="PTHR35043:SF8">
    <property type="entry name" value="DUF4220 DOMAIN-CONTAINING PROTEIN"/>
    <property type="match status" value="1"/>
</dbReference>
<dbReference type="RefSeq" id="XP_040615197.1">
    <property type="nucleotide sequence ID" value="XM_040763694.1"/>
</dbReference>
<protein>
    <submittedName>
        <fullName evidence="2">Uncharacterized protein</fullName>
    </submittedName>
</protein>
<proteinExistence type="predicted"/>
<dbReference type="VEuPathDB" id="FungiDB:SPBR_05418"/>
<sequence>MHIANFDQVSSRRCRSTQGWTSSSSDRGTFDITWSSFLTIFLYGWTTICINVPITGTNWAQRLLRKVLVFCEALAGPEFIFHTALSQYLAAKNSVQRFKDSGYEGWTTRIFLFTL</sequence>
<comment type="caution">
    <text evidence="2">The sequence shown here is derived from an EMBL/GenBank/DDBJ whole genome shotgun (WGS) entry which is preliminary data.</text>
</comment>
<keyword evidence="1" id="KW-0812">Transmembrane</keyword>
<gene>
    <name evidence="2" type="ORF">SPBR_05418</name>
</gene>
<dbReference type="Proteomes" id="UP000031575">
    <property type="component" value="Unassembled WGS sequence"/>
</dbReference>